<dbReference type="Pfam" id="PF05239">
    <property type="entry name" value="PRC"/>
    <property type="match status" value="1"/>
</dbReference>
<evidence type="ECO:0000313" key="2">
    <source>
        <dbReference type="EMBL" id="MBC2865518.1"/>
    </source>
</evidence>
<dbReference type="GO" id="GO:0019684">
    <property type="term" value="P:photosynthesis, light reaction"/>
    <property type="evidence" value="ECO:0007669"/>
    <property type="project" value="InterPro"/>
</dbReference>
<comment type="caution">
    <text evidence="2">The sequence shown here is derived from an EMBL/GenBank/DDBJ whole genome shotgun (WGS) entry which is preliminary data.</text>
</comment>
<keyword evidence="3" id="KW-1185">Reference proteome</keyword>
<sequence>MFEAGDIREWRGHDVVDTDGSKIGTLESVYVDTTTDEPSFATVTMGMPTRRRLVFVPLAGATVGPGYLRVAHTKKVIKQAPSIDTDGVLAAAEEPAVFAHYELEYTPGSGGERRLARR</sequence>
<dbReference type="OrthoDB" id="3712018at2"/>
<evidence type="ECO:0000259" key="1">
    <source>
        <dbReference type="Pfam" id="PF05239"/>
    </source>
</evidence>
<dbReference type="Gene3D" id="3.90.50.10">
    <property type="entry name" value="Photosynthetic Reaction Center, subunit H, domain 2"/>
    <property type="match status" value="1"/>
</dbReference>
<dbReference type="InterPro" id="IPR014747">
    <property type="entry name" value="Bac_photo_RC_H_C"/>
</dbReference>
<feature type="domain" description="PRC-barrel" evidence="1">
    <location>
        <begin position="7"/>
        <end position="75"/>
    </location>
</feature>
<proteinExistence type="predicted"/>
<dbReference type="RefSeq" id="WP_028425420.1">
    <property type="nucleotide sequence ID" value="NZ_JACMHY010000003.1"/>
</dbReference>
<dbReference type="GO" id="GO:0030077">
    <property type="term" value="C:plasma membrane light-harvesting complex"/>
    <property type="evidence" value="ECO:0007669"/>
    <property type="project" value="InterPro"/>
</dbReference>
<dbReference type="AlphaFoldDB" id="A0A7X1I0Q8"/>
<name>A0A7X1I0Q8_9ACTN</name>
<dbReference type="Proteomes" id="UP000517694">
    <property type="component" value="Unassembled WGS sequence"/>
</dbReference>
<dbReference type="SUPFAM" id="SSF50346">
    <property type="entry name" value="PRC-barrel domain"/>
    <property type="match status" value="1"/>
</dbReference>
<gene>
    <name evidence="2" type="ORF">H1R13_11040</name>
</gene>
<dbReference type="InterPro" id="IPR011033">
    <property type="entry name" value="PRC_barrel-like_sf"/>
</dbReference>
<evidence type="ECO:0000313" key="3">
    <source>
        <dbReference type="Proteomes" id="UP000517694"/>
    </source>
</evidence>
<dbReference type="EMBL" id="JACMHY010000003">
    <property type="protein sequence ID" value="MBC2865518.1"/>
    <property type="molecule type" value="Genomic_DNA"/>
</dbReference>
<reference evidence="2 3" key="1">
    <citation type="submission" date="2020-08" db="EMBL/GenBank/DDBJ databases">
        <title>Whole-Genome Sequence of French Clinical Streptomyces mexicanus Strain Q0842.</title>
        <authorList>
            <person name="Boxberger M."/>
            <person name="La Scola B."/>
        </authorList>
    </citation>
    <scope>NUCLEOTIDE SEQUENCE [LARGE SCALE GENOMIC DNA]</scope>
    <source>
        <strain evidence="2 3">Marseille-Q0842</strain>
    </source>
</reference>
<dbReference type="InterPro" id="IPR027275">
    <property type="entry name" value="PRC-brl_dom"/>
</dbReference>
<organism evidence="2 3">
    <name type="scientific">Streptomyces mexicanus</name>
    <dbReference type="NCBI Taxonomy" id="178566"/>
    <lineage>
        <taxon>Bacteria</taxon>
        <taxon>Bacillati</taxon>
        <taxon>Actinomycetota</taxon>
        <taxon>Actinomycetes</taxon>
        <taxon>Kitasatosporales</taxon>
        <taxon>Streptomycetaceae</taxon>
        <taxon>Streptomyces</taxon>
    </lineage>
</organism>
<protein>
    <submittedName>
        <fullName evidence="2">PRC-barrel domain-containing protein</fullName>
    </submittedName>
</protein>
<accession>A0A7X1I0Q8</accession>